<protein>
    <submittedName>
        <fullName evidence="2">VOC family protein</fullName>
    </submittedName>
</protein>
<proteinExistence type="predicted"/>
<dbReference type="PROSITE" id="PS51819">
    <property type="entry name" value="VOC"/>
    <property type="match status" value="1"/>
</dbReference>
<accession>A0ABU5RJX8</accession>
<evidence type="ECO:0000259" key="1">
    <source>
        <dbReference type="PROSITE" id="PS51819"/>
    </source>
</evidence>
<evidence type="ECO:0000313" key="3">
    <source>
        <dbReference type="Proteomes" id="UP001304298"/>
    </source>
</evidence>
<dbReference type="Pfam" id="PF00903">
    <property type="entry name" value="Glyoxalase"/>
    <property type="match status" value="1"/>
</dbReference>
<keyword evidence="3" id="KW-1185">Reference proteome</keyword>
<dbReference type="Gene3D" id="3.10.180.10">
    <property type="entry name" value="2,3-Dihydroxybiphenyl 1,2-Dioxygenase, domain 1"/>
    <property type="match status" value="1"/>
</dbReference>
<evidence type="ECO:0000313" key="2">
    <source>
        <dbReference type="EMBL" id="MEA5365874.1"/>
    </source>
</evidence>
<reference evidence="2 3" key="1">
    <citation type="submission" date="2023-12" db="EMBL/GenBank/DDBJ databases">
        <title>Amycolatopsis sp. V23-08.</title>
        <authorList>
            <person name="Somphong A."/>
        </authorList>
    </citation>
    <scope>NUCLEOTIDE SEQUENCE [LARGE SCALE GENOMIC DNA]</scope>
    <source>
        <strain evidence="2 3">V23-08</strain>
    </source>
</reference>
<dbReference type="InterPro" id="IPR037523">
    <property type="entry name" value="VOC_core"/>
</dbReference>
<dbReference type="InterPro" id="IPR004360">
    <property type="entry name" value="Glyas_Fos-R_dOase_dom"/>
</dbReference>
<sequence length="112" mass="12101">MYEVDFVEFPSTSSAASGRFFERAFGWATTPYGPEYADVRAAGITFGFQANAAEQARAPLVTIRTDDLAAAREAVEEAGGVVTVEPFDFPGGRRFHFREPGGSELAVWCAAE</sequence>
<dbReference type="InterPro" id="IPR029068">
    <property type="entry name" value="Glyas_Bleomycin-R_OHBP_Dase"/>
</dbReference>
<dbReference type="RefSeq" id="WP_323334699.1">
    <property type="nucleotide sequence ID" value="NZ_JAYFSI010000013.1"/>
</dbReference>
<name>A0ABU5RJX8_9PSEU</name>
<organism evidence="2 3">
    <name type="scientific">Amycolatopsis heterodermiae</name>
    <dbReference type="NCBI Taxonomy" id="3110235"/>
    <lineage>
        <taxon>Bacteria</taxon>
        <taxon>Bacillati</taxon>
        <taxon>Actinomycetota</taxon>
        <taxon>Actinomycetes</taxon>
        <taxon>Pseudonocardiales</taxon>
        <taxon>Pseudonocardiaceae</taxon>
        <taxon>Amycolatopsis</taxon>
    </lineage>
</organism>
<dbReference type="PANTHER" id="PTHR33993:SF1">
    <property type="entry name" value="GLYOXALASE FAMILY PROTEIN"/>
    <property type="match status" value="1"/>
</dbReference>
<dbReference type="Proteomes" id="UP001304298">
    <property type="component" value="Unassembled WGS sequence"/>
</dbReference>
<dbReference type="EMBL" id="JAYFSI010000013">
    <property type="protein sequence ID" value="MEA5365874.1"/>
    <property type="molecule type" value="Genomic_DNA"/>
</dbReference>
<comment type="caution">
    <text evidence="2">The sequence shown here is derived from an EMBL/GenBank/DDBJ whole genome shotgun (WGS) entry which is preliminary data.</text>
</comment>
<dbReference type="SUPFAM" id="SSF54593">
    <property type="entry name" value="Glyoxalase/Bleomycin resistance protein/Dihydroxybiphenyl dioxygenase"/>
    <property type="match status" value="1"/>
</dbReference>
<dbReference type="PANTHER" id="PTHR33993">
    <property type="entry name" value="GLYOXALASE-RELATED"/>
    <property type="match status" value="1"/>
</dbReference>
<dbReference type="InterPro" id="IPR052164">
    <property type="entry name" value="Anthracycline_SecMetBiosynth"/>
</dbReference>
<feature type="domain" description="VOC" evidence="1">
    <location>
        <begin position="3"/>
        <end position="110"/>
    </location>
</feature>
<gene>
    <name evidence="2" type="ORF">VA596_40555</name>
</gene>